<sequence length="87" mass="10185">MIYISQSYFGIPKTIRINSQYVVLGRNLTQRDLAIICRDLPSDMPVREFIDLYKRITSKKMSTMMIERKIYQNKLNVISLLVPCIGQ</sequence>
<dbReference type="EMBL" id="CCYD01000553">
    <property type="protein sequence ID" value="CEG41464.1"/>
    <property type="molecule type" value="Genomic_DNA"/>
</dbReference>
<name>A0A0P1AJR3_PLAHL</name>
<dbReference type="OrthoDB" id="103805at2759"/>
<organism evidence="1 2">
    <name type="scientific">Plasmopara halstedii</name>
    <name type="common">Downy mildew of sunflower</name>
    <dbReference type="NCBI Taxonomy" id="4781"/>
    <lineage>
        <taxon>Eukaryota</taxon>
        <taxon>Sar</taxon>
        <taxon>Stramenopiles</taxon>
        <taxon>Oomycota</taxon>
        <taxon>Peronosporomycetes</taxon>
        <taxon>Peronosporales</taxon>
        <taxon>Peronosporaceae</taxon>
        <taxon>Plasmopara</taxon>
    </lineage>
</organism>
<proteinExistence type="predicted"/>
<accession>A0A0P1AJR3</accession>
<dbReference type="GeneID" id="36406863"/>
<evidence type="ECO:0000313" key="1">
    <source>
        <dbReference type="EMBL" id="CEG41464.1"/>
    </source>
</evidence>
<protein>
    <submittedName>
        <fullName evidence="1">Uncharacterized protein</fullName>
    </submittedName>
</protein>
<dbReference type="Proteomes" id="UP000054928">
    <property type="component" value="Unassembled WGS sequence"/>
</dbReference>
<reference evidence="2" key="1">
    <citation type="submission" date="2014-09" db="EMBL/GenBank/DDBJ databases">
        <authorList>
            <person name="Sharma Rahul"/>
            <person name="Thines Marco"/>
        </authorList>
    </citation>
    <scope>NUCLEOTIDE SEQUENCE [LARGE SCALE GENOMIC DNA]</scope>
</reference>
<keyword evidence="2" id="KW-1185">Reference proteome</keyword>
<dbReference type="AlphaFoldDB" id="A0A0P1AJR3"/>
<dbReference type="RefSeq" id="XP_024577833.1">
    <property type="nucleotide sequence ID" value="XM_024727235.1"/>
</dbReference>
<evidence type="ECO:0000313" key="2">
    <source>
        <dbReference type="Proteomes" id="UP000054928"/>
    </source>
</evidence>